<dbReference type="InterPro" id="IPR050768">
    <property type="entry name" value="UPF0353/GerABKA_families"/>
</dbReference>
<proteinExistence type="inferred from homology"/>
<evidence type="ECO:0000256" key="3">
    <source>
        <dbReference type="ARBA" id="ARBA00023136"/>
    </source>
</evidence>
<comment type="subcellular location">
    <subcellularLocation>
        <location evidence="1">Membrane</location>
        <topology evidence="1">Multi-pass membrane protein</topology>
    </subcellularLocation>
</comment>
<dbReference type="PANTHER" id="PTHR22550:SF5">
    <property type="entry name" value="LEUCINE ZIPPER PROTEIN 4"/>
    <property type="match status" value="1"/>
</dbReference>
<reference evidence="4 5" key="1">
    <citation type="submission" date="2023-07" db="EMBL/GenBank/DDBJ databases">
        <title>Genomic Encyclopedia of Type Strains, Phase IV (KMG-IV): sequencing the most valuable type-strain genomes for metagenomic binning, comparative biology and taxonomic classification.</title>
        <authorList>
            <person name="Goeker M."/>
        </authorList>
    </citation>
    <scope>NUCLEOTIDE SEQUENCE [LARGE SCALE GENOMIC DNA]</scope>
    <source>
        <strain evidence="4 5">DSM 9768</strain>
    </source>
</reference>
<name>A0ABU0A335_9BACI</name>
<keyword evidence="5" id="KW-1185">Reference proteome</keyword>
<dbReference type="Pfam" id="PF03323">
    <property type="entry name" value="GerA"/>
    <property type="match status" value="1"/>
</dbReference>
<comment type="caution">
    <text evidence="4">The sequence shown here is derived from an EMBL/GenBank/DDBJ whole genome shotgun (WGS) entry which is preliminary data.</text>
</comment>
<keyword evidence="3" id="KW-0472">Membrane</keyword>
<gene>
    <name evidence="4" type="ORF">J2S74_005365</name>
</gene>
<evidence type="ECO:0000256" key="2">
    <source>
        <dbReference type="ARBA" id="ARBA00005278"/>
    </source>
</evidence>
<dbReference type="RefSeq" id="WP_307332368.1">
    <property type="nucleotide sequence ID" value="NZ_JAUSUG010000037.1"/>
</dbReference>
<comment type="similarity">
    <text evidence="2">Belongs to the GerABKA family.</text>
</comment>
<protein>
    <recommendedName>
        <fullName evidence="6">Spore germination protein</fullName>
    </recommendedName>
</protein>
<evidence type="ECO:0008006" key="6">
    <source>
        <dbReference type="Google" id="ProtNLM"/>
    </source>
</evidence>
<evidence type="ECO:0000313" key="4">
    <source>
        <dbReference type="EMBL" id="MDQ0257902.1"/>
    </source>
</evidence>
<evidence type="ECO:0000256" key="1">
    <source>
        <dbReference type="ARBA" id="ARBA00004141"/>
    </source>
</evidence>
<dbReference type="EMBL" id="JAUSUG010000037">
    <property type="protein sequence ID" value="MDQ0257902.1"/>
    <property type="molecule type" value="Genomic_DNA"/>
</dbReference>
<organism evidence="4 5">
    <name type="scientific">Evansella vedderi</name>
    <dbReference type="NCBI Taxonomy" id="38282"/>
    <lineage>
        <taxon>Bacteria</taxon>
        <taxon>Bacillati</taxon>
        <taxon>Bacillota</taxon>
        <taxon>Bacilli</taxon>
        <taxon>Bacillales</taxon>
        <taxon>Bacillaceae</taxon>
        <taxon>Evansella</taxon>
    </lineage>
</organism>
<dbReference type="PANTHER" id="PTHR22550">
    <property type="entry name" value="SPORE GERMINATION PROTEIN"/>
    <property type="match status" value="1"/>
</dbReference>
<accession>A0ABU0A335</accession>
<dbReference type="Proteomes" id="UP001230005">
    <property type="component" value="Unassembled WGS sequence"/>
</dbReference>
<dbReference type="InterPro" id="IPR004995">
    <property type="entry name" value="Spore_Ger"/>
</dbReference>
<sequence>MEIKDKDLIYHYGSNIALFQYIFQDASDVIFRPFQIDGRKACLIFIDGLINSKDIQYHVLHELLFHRPDEFITMEQFEEKLVSVTQVEDLESIQDITNKILEGNTVLIIDGKNRALVIDAKEFEKRGISEPESEAAIRGPREGFIENLRVNTSMIRRKIRSEDLNVISKSAGEKSKTSMAVIYLEDVVDKDVLKEFNSRLDRIKIDGILETGYIEELIEDNPWSLFPQVQITERPDTVAANLLEGKIALVVDGTPFVMIQPQLKLVLFRHRW</sequence>
<evidence type="ECO:0000313" key="5">
    <source>
        <dbReference type="Proteomes" id="UP001230005"/>
    </source>
</evidence>